<dbReference type="GO" id="GO:0007339">
    <property type="term" value="P:binding of sperm to zona pellucida"/>
    <property type="evidence" value="ECO:0007669"/>
    <property type="project" value="TreeGrafter"/>
</dbReference>
<evidence type="ECO:0000256" key="1">
    <source>
        <dbReference type="ARBA" id="ARBA00023157"/>
    </source>
</evidence>
<dbReference type="GO" id="GO:0004222">
    <property type="term" value="F:metalloendopeptidase activity"/>
    <property type="evidence" value="ECO:0007669"/>
    <property type="project" value="InterPro"/>
</dbReference>
<dbReference type="RefSeq" id="XP_021092440.1">
    <property type="nucleotide sequence ID" value="XM_021236781.1"/>
</dbReference>
<evidence type="ECO:0000313" key="10">
    <source>
        <dbReference type="RefSeq" id="XP_021092443.1"/>
    </source>
</evidence>
<dbReference type="GO" id="GO:0008584">
    <property type="term" value="P:male gonad development"/>
    <property type="evidence" value="ECO:0007669"/>
    <property type="project" value="TreeGrafter"/>
</dbReference>
<evidence type="ECO:0000313" key="7">
    <source>
        <dbReference type="RefSeq" id="XP_021092440.1"/>
    </source>
</evidence>
<dbReference type="SUPFAM" id="SSF55486">
    <property type="entry name" value="Metalloproteases ('zincins'), catalytic domain"/>
    <property type="match status" value="2"/>
</dbReference>
<protein>
    <submittedName>
        <fullName evidence="5 6">Disintegrin and metalloproteinase domain-containing protein 18 isoform X1</fullName>
    </submittedName>
</protein>
<accession>A0AAX6R7W2</accession>
<dbReference type="Pfam" id="PF01562">
    <property type="entry name" value="Pep_M12B_propep"/>
    <property type="match status" value="1"/>
</dbReference>
<dbReference type="RefSeq" id="XP_021092438.1">
    <property type="nucleotide sequence ID" value="XM_021236779.1"/>
</dbReference>
<dbReference type="PANTHER" id="PTHR11905">
    <property type="entry name" value="ADAM A DISINTEGRIN AND METALLOPROTEASE DOMAIN"/>
    <property type="match status" value="1"/>
</dbReference>
<evidence type="ECO:0000313" key="4">
    <source>
        <dbReference type="Proteomes" id="UP000694906"/>
    </source>
</evidence>
<proteinExistence type="predicted"/>
<feature type="disulfide bond" evidence="2">
    <location>
        <begin position="339"/>
        <end position="344"/>
    </location>
</feature>
<dbReference type="Gene3D" id="3.40.390.10">
    <property type="entry name" value="Collagenase (Catalytic Domain)"/>
    <property type="match status" value="1"/>
</dbReference>
<evidence type="ECO:0000313" key="6">
    <source>
        <dbReference type="RefSeq" id="XP_021092439.1"/>
    </source>
</evidence>
<dbReference type="InterPro" id="IPR034027">
    <property type="entry name" value="Reprolysin_adamalysin"/>
</dbReference>
<dbReference type="GO" id="GO:0005886">
    <property type="term" value="C:plasma membrane"/>
    <property type="evidence" value="ECO:0007669"/>
    <property type="project" value="TreeGrafter"/>
</dbReference>
<dbReference type="CDD" id="cd04269">
    <property type="entry name" value="ZnMc_adamalysin_II_like"/>
    <property type="match status" value="1"/>
</dbReference>
<dbReference type="InterPro" id="IPR001590">
    <property type="entry name" value="Peptidase_M12B"/>
</dbReference>
<dbReference type="GO" id="GO:0007155">
    <property type="term" value="P:cell adhesion"/>
    <property type="evidence" value="ECO:0007669"/>
    <property type="project" value="TreeGrafter"/>
</dbReference>
<dbReference type="GO" id="GO:0006508">
    <property type="term" value="P:proteolysis"/>
    <property type="evidence" value="ECO:0007669"/>
    <property type="project" value="InterPro"/>
</dbReference>
<dbReference type="AlphaFoldDB" id="A0AAX6R7W2"/>
<organism evidence="4 5">
    <name type="scientific">Heterocephalus glaber</name>
    <name type="common">Naked mole rat</name>
    <dbReference type="NCBI Taxonomy" id="10181"/>
    <lineage>
        <taxon>Eukaryota</taxon>
        <taxon>Metazoa</taxon>
        <taxon>Chordata</taxon>
        <taxon>Craniata</taxon>
        <taxon>Vertebrata</taxon>
        <taxon>Euteleostomi</taxon>
        <taxon>Mammalia</taxon>
        <taxon>Eutheria</taxon>
        <taxon>Euarchontoglires</taxon>
        <taxon>Glires</taxon>
        <taxon>Rodentia</taxon>
        <taxon>Hystricomorpha</taxon>
        <taxon>Bathyergidae</taxon>
        <taxon>Heterocephalus</taxon>
    </lineage>
</organism>
<evidence type="ECO:0000259" key="3">
    <source>
        <dbReference type="PROSITE" id="PS50215"/>
    </source>
</evidence>
<dbReference type="RefSeq" id="XP_021092443.1">
    <property type="nucleotide sequence ID" value="XM_021236784.1"/>
</dbReference>
<dbReference type="RefSeq" id="XP_021092442.1">
    <property type="nucleotide sequence ID" value="XM_021236783.1"/>
</dbReference>
<evidence type="ECO:0000313" key="8">
    <source>
        <dbReference type="RefSeq" id="XP_021092441.1"/>
    </source>
</evidence>
<keyword evidence="5 6" id="KW-0482">Metalloprotease</keyword>
<dbReference type="InterPro" id="IPR024079">
    <property type="entry name" value="MetalloPept_cat_dom_sf"/>
</dbReference>
<keyword evidence="5 6" id="KW-0645">Protease</keyword>
<feature type="domain" description="Peptidase M12B" evidence="3">
    <location>
        <begin position="186"/>
        <end position="377"/>
    </location>
</feature>
<dbReference type="RefSeq" id="XP_021092439.1">
    <property type="nucleotide sequence ID" value="XM_021236780.1"/>
</dbReference>
<evidence type="ECO:0000313" key="5">
    <source>
        <dbReference type="RefSeq" id="XP_021092438.1"/>
    </source>
</evidence>
<feature type="domain" description="Peptidase M12B" evidence="3">
    <location>
        <begin position="140"/>
        <end position="183"/>
    </location>
</feature>
<dbReference type="PROSITE" id="PS50215">
    <property type="entry name" value="ADAM_MEPRO"/>
    <property type="match status" value="2"/>
</dbReference>
<keyword evidence="4" id="KW-1185">Reference proteome</keyword>
<dbReference type="RefSeq" id="XP_021092441.1">
    <property type="nucleotide sequence ID" value="XM_021236782.1"/>
</dbReference>
<evidence type="ECO:0000256" key="2">
    <source>
        <dbReference type="PROSITE-ProRule" id="PRU00276"/>
    </source>
</evidence>
<reference evidence="5 6" key="1">
    <citation type="submission" date="2025-04" db="UniProtKB">
        <authorList>
            <consortium name="RefSeq"/>
        </authorList>
    </citation>
    <scope>IDENTIFICATION</scope>
</reference>
<keyword evidence="5 6" id="KW-0378">Hydrolase</keyword>
<evidence type="ECO:0000313" key="9">
    <source>
        <dbReference type="RefSeq" id="XP_021092442.1"/>
    </source>
</evidence>
<dbReference type="GeneID" id="101718722"/>
<comment type="caution">
    <text evidence="2">Lacks conserved residue(s) required for the propagation of feature annotation.</text>
</comment>
<dbReference type="InterPro" id="IPR002870">
    <property type="entry name" value="Peptidase_M12B_N"/>
</dbReference>
<dbReference type="Pfam" id="PF01421">
    <property type="entry name" value="Reprolysin"/>
    <property type="match status" value="2"/>
</dbReference>
<keyword evidence="1 2" id="KW-1015">Disulfide bond</keyword>
<gene>
    <name evidence="5 6 7 8 9 10" type="primary">LOC101718722</name>
</gene>
<sequence length="377" mass="42434">MSYIIAIDEKLCTVHLKPRYFLAKDFMVYSYSQGIVNSQSSGIQSECCYQGYVKGYPNSLAILSACSGLRGILQFENVSDGIEPLDSTVEFQHVLYQLGNENNELGILTENSRSMEKYSVDYNIFISEKPETPIPDLLPLYLEMYVVVDKALYDYLGSDSMTVTNKVIEMINIVNSEQSHLQLLAQYLPMHIIVEKALYEYMGPEMMALTPKIVQVIGLVNTMFTQLKLTVILSSLELWSGKNQISTDGDADDILQRLLAWKQNSLIRRPHDIAYLLIYRKHPHYVGATFPGITYNKKYNAGVAVFPDGVSLEGFSVIIAQLLGLNIGLTYDDINNCSCPRATCVMNHESVSSSGIKIFSNCSMHEYRHFVSKIEAD</sequence>
<dbReference type="PANTHER" id="PTHR11905:SF158">
    <property type="entry name" value="DISINTEGRIN AND METALLOPROTEINASE DOMAIN-CONTAINING PROTEIN 18"/>
    <property type="match status" value="1"/>
</dbReference>
<name>A0AAX6R7W2_HETGA</name>
<dbReference type="Proteomes" id="UP000694906">
    <property type="component" value="Unplaced"/>
</dbReference>